<dbReference type="EMBL" id="LR797222">
    <property type="protein sequence ID" value="CAB4194847.1"/>
    <property type="molecule type" value="Genomic_DNA"/>
</dbReference>
<evidence type="ECO:0000313" key="3">
    <source>
        <dbReference type="EMBL" id="CAB4194847.1"/>
    </source>
</evidence>
<reference evidence="2" key="1">
    <citation type="submission" date="2020-05" db="EMBL/GenBank/DDBJ databases">
        <authorList>
            <person name="Chiriac C."/>
            <person name="Salcher M."/>
            <person name="Ghai R."/>
            <person name="Kavagutti S V."/>
        </authorList>
    </citation>
    <scope>NUCLEOTIDE SEQUENCE</scope>
</reference>
<feature type="region of interest" description="Disordered" evidence="1">
    <location>
        <begin position="100"/>
        <end position="122"/>
    </location>
</feature>
<evidence type="ECO:0000313" key="2">
    <source>
        <dbReference type="EMBL" id="CAB4168380.1"/>
    </source>
</evidence>
<organism evidence="2">
    <name type="scientific">uncultured Caudovirales phage</name>
    <dbReference type="NCBI Taxonomy" id="2100421"/>
    <lineage>
        <taxon>Viruses</taxon>
        <taxon>Duplodnaviria</taxon>
        <taxon>Heunggongvirae</taxon>
        <taxon>Uroviricota</taxon>
        <taxon>Caudoviricetes</taxon>
        <taxon>Peduoviridae</taxon>
        <taxon>Maltschvirus</taxon>
        <taxon>Maltschvirus maltsch</taxon>
    </lineage>
</organism>
<name>A0A6J5P938_9CAUD</name>
<gene>
    <name evidence="3" type="ORF">UFOVP1266_5</name>
    <name evidence="2" type="ORF">UFOVP876_5</name>
</gene>
<protein>
    <submittedName>
        <fullName evidence="2">Uncharacterized protein</fullName>
    </submittedName>
</protein>
<proteinExistence type="predicted"/>
<evidence type="ECO:0000256" key="1">
    <source>
        <dbReference type="SAM" id="MobiDB-lite"/>
    </source>
</evidence>
<sequence length="122" mass="12844">MTTEYAEGSTFEVAQFAAGIETASGGTITAGFTFGITSKIADQTADYELSHRYGTGIDLDCRNADPDAVYAWAASLDSVVEAVLLEDQVHLTLRPGATVDLSGCPKPKKKKAAEPVEETAAE</sequence>
<accession>A0A6J5P938</accession>
<dbReference type="EMBL" id="LR796823">
    <property type="protein sequence ID" value="CAB4168380.1"/>
    <property type="molecule type" value="Genomic_DNA"/>
</dbReference>